<dbReference type="Proteomes" id="UP000789342">
    <property type="component" value="Unassembled WGS sequence"/>
</dbReference>
<comment type="caution">
    <text evidence="1">The sequence shown here is derived from an EMBL/GenBank/DDBJ whole genome shotgun (WGS) entry which is preliminary data.</text>
</comment>
<evidence type="ECO:0000313" key="2">
    <source>
        <dbReference type="Proteomes" id="UP000789342"/>
    </source>
</evidence>
<feature type="non-terminal residue" evidence="1">
    <location>
        <position position="116"/>
    </location>
</feature>
<dbReference type="OrthoDB" id="248923at2759"/>
<keyword evidence="2" id="KW-1185">Reference proteome</keyword>
<reference evidence="1" key="1">
    <citation type="submission" date="2021-06" db="EMBL/GenBank/DDBJ databases">
        <authorList>
            <person name="Kallberg Y."/>
            <person name="Tangrot J."/>
            <person name="Rosling A."/>
        </authorList>
    </citation>
    <scope>NUCLEOTIDE SEQUENCE</scope>
    <source>
        <strain evidence="1">CL551</strain>
    </source>
</reference>
<protein>
    <submittedName>
        <fullName evidence="1">14878_t:CDS:1</fullName>
    </submittedName>
</protein>
<organism evidence="1 2">
    <name type="scientific">Acaulospora morrowiae</name>
    <dbReference type="NCBI Taxonomy" id="94023"/>
    <lineage>
        <taxon>Eukaryota</taxon>
        <taxon>Fungi</taxon>
        <taxon>Fungi incertae sedis</taxon>
        <taxon>Mucoromycota</taxon>
        <taxon>Glomeromycotina</taxon>
        <taxon>Glomeromycetes</taxon>
        <taxon>Diversisporales</taxon>
        <taxon>Acaulosporaceae</taxon>
        <taxon>Acaulospora</taxon>
    </lineage>
</organism>
<proteinExistence type="predicted"/>
<dbReference type="EMBL" id="CAJVPV010015426">
    <property type="protein sequence ID" value="CAG8691801.1"/>
    <property type="molecule type" value="Genomic_DNA"/>
</dbReference>
<evidence type="ECO:0000313" key="1">
    <source>
        <dbReference type="EMBL" id="CAG8691801.1"/>
    </source>
</evidence>
<name>A0A9N9ERL6_9GLOM</name>
<accession>A0A9N9ERL6</accession>
<sequence>DLISRLEHYQDLEPELFNKAIHFVNENVIPMVQRHAISGQALIRTNSHELENQHLVDMIMDVLSERGYHVMFDDRVRETPVKVNPETWDIILEKRHNYMFSVRFPKHIIQPLDQKI</sequence>
<gene>
    <name evidence="1" type="ORF">AMORRO_LOCUS11666</name>
</gene>
<dbReference type="AlphaFoldDB" id="A0A9N9ERL6"/>